<dbReference type="AlphaFoldDB" id="A0A5J5F565"/>
<feature type="region of interest" description="Disordered" evidence="1">
    <location>
        <begin position="558"/>
        <end position="585"/>
    </location>
</feature>
<feature type="region of interest" description="Disordered" evidence="1">
    <location>
        <begin position="1"/>
        <end position="169"/>
    </location>
</feature>
<feature type="compositionally biased region" description="Polar residues" evidence="1">
    <location>
        <begin position="437"/>
        <end position="458"/>
    </location>
</feature>
<feature type="compositionally biased region" description="Polar residues" evidence="1">
    <location>
        <begin position="389"/>
        <end position="399"/>
    </location>
</feature>
<proteinExistence type="predicted"/>
<evidence type="ECO:0000313" key="3">
    <source>
        <dbReference type="Proteomes" id="UP000326924"/>
    </source>
</evidence>
<protein>
    <submittedName>
        <fullName evidence="2">Uncharacterized protein</fullName>
    </submittedName>
</protein>
<feature type="region of interest" description="Disordered" evidence="1">
    <location>
        <begin position="322"/>
        <end position="545"/>
    </location>
</feature>
<feature type="compositionally biased region" description="Basic residues" evidence="1">
    <location>
        <begin position="88"/>
        <end position="99"/>
    </location>
</feature>
<feature type="compositionally biased region" description="Polar residues" evidence="1">
    <location>
        <begin position="365"/>
        <end position="381"/>
    </location>
</feature>
<accession>A0A5J5F565</accession>
<dbReference type="EMBL" id="VXIS01000033">
    <property type="protein sequence ID" value="KAA8911672.1"/>
    <property type="molecule type" value="Genomic_DNA"/>
</dbReference>
<dbReference type="Proteomes" id="UP000326924">
    <property type="component" value="Unassembled WGS sequence"/>
</dbReference>
<name>A0A5J5F565_9PEZI</name>
<feature type="non-terminal residue" evidence="2">
    <location>
        <position position="585"/>
    </location>
</feature>
<feature type="compositionally biased region" description="Basic residues" evidence="1">
    <location>
        <begin position="488"/>
        <end position="506"/>
    </location>
</feature>
<sequence length="585" mass="64691">MDSPSLQKTPGDGNSARTKVQWTYGKKRGRPLVSKKAEWTETQRIEDSGDEKAKKKPSEPKTSLFSGGDKDIYDLPESYDNEEVVASKPKKKRVARKKLPITTIDLTSDGDDEPKKPSPQKPPPQKPSPQKYPQKPSPQKYSPPLTRGQKTKQEQRARSNSMPKPIECPFCWFKGVPKAKFYEVQPFEDHAKENHREVDRGSLQYKQCKSRIKRLDYDKDLHEALMAVARQERDEKELRKWLKRGKEWNKQERKSRYVTPPTKGPLPVAATATAQVSLPTPDETPQPQPFTIFTKPVCYEPPEAPVGDGMKRNGKEAMIPSYKTLTDGRMASNDSESPDSDAGNSDLDKVRAPGPAKGAPKGAFTNISRDSRNPQQAIPRSTDQRPRANRSSGPKTPSNRLRLAAVVIHCSPKRTSTNLNATDDANDNSDSEDHSPARSSPKNTNSRTSTPSKLQATELSPGDTDVSGNGNLPFLKEIFSPREPGDAHHKRPKPKSAVKHSNRKRKSEKERVVNAGMKRARGVAAKGDSDTEMQGVGGHKEKDYIPFPVEEFSKCSEGDGCFDSPDCDDGGGASTGEEGSDGNSQ</sequence>
<evidence type="ECO:0000256" key="1">
    <source>
        <dbReference type="SAM" id="MobiDB-lite"/>
    </source>
</evidence>
<comment type="caution">
    <text evidence="2">The sequence shown here is derived from an EMBL/GenBank/DDBJ whole genome shotgun (WGS) entry which is preliminary data.</text>
</comment>
<feature type="compositionally biased region" description="Low complexity" evidence="1">
    <location>
        <begin position="128"/>
        <end position="144"/>
    </location>
</feature>
<feature type="compositionally biased region" description="Basic and acidic residues" evidence="1">
    <location>
        <begin position="35"/>
        <end position="59"/>
    </location>
</feature>
<feature type="compositionally biased region" description="Low complexity" evidence="1">
    <location>
        <begin position="352"/>
        <end position="363"/>
    </location>
</feature>
<organism evidence="2 3">
    <name type="scientific">Sphaerosporella brunnea</name>
    <dbReference type="NCBI Taxonomy" id="1250544"/>
    <lineage>
        <taxon>Eukaryota</taxon>
        <taxon>Fungi</taxon>
        <taxon>Dikarya</taxon>
        <taxon>Ascomycota</taxon>
        <taxon>Pezizomycotina</taxon>
        <taxon>Pezizomycetes</taxon>
        <taxon>Pezizales</taxon>
        <taxon>Pyronemataceae</taxon>
        <taxon>Sphaerosporella</taxon>
    </lineage>
</organism>
<dbReference type="InParanoid" id="A0A5J5F565"/>
<feature type="compositionally biased region" description="Pro residues" evidence="1">
    <location>
        <begin position="117"/>
        <end position="127"/>
    </location>
</feature>
<gene>
    <name evidence="2" type="ORF">FN846DRAFT_935242</name>
</gene>
<keyword evidence="3" id="KW-1185">Reference proteome</keyword>
<reference evidence="2 3" key="1">
    <citation type="submission" date="2019-09" db="EMBL/GenBank/DDBJ databases">
        <title>Draft genome of the ectomycorrhizal ascomycete Sphaerosporella brunnea.</title>
        <authorList>
            <consortium name="DOE Joint Genome Institute"/>
            <person name="Benucci G.M."/>
            <person name="Marozzi G."/>
            <person name="Antonielli L."/>
            <person name="Sanchez S."/>
            <person name="Marco P."/>
            <person name="Wang X."/>
            <person name="Falini L.B."/>
            <person name="Barry K."/>
            <person name="Haridas S."/>
            <person name="Lipzen A."/>
            <person name="Labutti K."/>
            <person name="Grigoriev I.V."/>
            <person name="Murat C."/>
            <person name="Martin F."/>
            <person name="Albertini E."/>
            <person name="Donnini D."/>
            <person name="Bonito G."/>
        </authorList>
    </citation>
    <scope>NUCLEOTIDE SEQUENCE [LARGE SCALE GENOMIC DNA]</scope>
    <source>
        <strain evidence="2 3">Sb_GMNB300</strain>
    </source>
</reference>
<evidence type="ECO:0000313" key="2">
    <source>
        <dbReference type="EMBL" id="KAA8911672.1"/>
    </source>
</evidence>